<dbReference type="RefSeq" id="WP_115869364.1">
    <property type="nucleotide sequence ID" value="NZ_QREG01000018.1"/>
</dbReference>
<dbReference type="InterPro" id="IPR017850">
    <property type="entry name" value="Alkaline_phosphatase_core_sf"/>
</dbReference>
<gene>
    <name evidence="6" type="ORF">C7460_11860</name>
</gene>
<keyword evidence="7" id="KW-1185">Reference proteome</keyword>
<evidence type="ECO:0000313" key="6">
    <source>
        <dbReference type="EMBL" id="RED95283.1"/>
    </source>
</evidence>
<accession>A0A3D9L064</accession>
<dbReference type="AlphaFoldDB" id="A0A3D9L064"/>
<keyword evidence="3" id="KW-0378">Hydrolase</keyword>
<dbReference type="InterPro" id="IPR050738">
    <property type="entry name" value="Sulfatase"/>
</dbReference>
<dbReference type="PROSITE" id="PS51257">
    <property type="entry name" value="PROKAR_LIPOPROTEIN"/>
    <property type="match status" value="1"/>
</dbReference>
<dbReference type="GO" id="GO:0046872">
    <property type="term" value="F:metal ion binding"/>
    <property type="evidence" value="ECO:0007669"/>
    <property type="project" value="UniProtKB-KW"/>
</dbReference>
<dbReference type="OrthoDB" id="9764377at2"/>
<proteinExistence type="inferred from homology"/>
<dbReference type="GO" id="GO:0004065">
    <property type="term" value="F:arylsulfatase activity"/>
    <property type="evidence" value="ECO:0007669"/>
    <property type="project" value="TreeGrafter"/>
</dbReference>
<name>A0A3D9L064_MARFU</name>
<comment type="similarity">
    <text evidence="1">Belongs to the sulfatase family.</text>
</comment>
<keyword evidence="2" id="KW-0479">Metal-binding</keyword>
<dbReference type="PANTHER" id="PTHR42693">
    <property type="entry name" value="ARYLSULFATASE FAMILY MEMBER"/>
    <property type="match status" value="1"/>
</dbReference>
<evidence type="ECO:0000256" key="2">
    <source>
        <dbReference type="ARBA" id="ARBA00022723"/>
    </source>
</evidence>
<dbReference type="PROSITE" id="PS00523">
    <property type="entry name" value="SULFATASE_1"/>
    <property type="match status" value="1"/>
</dbReference>
<dbReference type="SUPFAM" id="SSF53649">
    <property type="entry name" value="Alkaline phosphatase-like"/>
    <property type="match status" value="1"/>
</dbReference>
<evidence type="ECO:0000259" key="5">
    <source>
        <dbReference type="Pfam" id="PF00884"/>
    </source>
</evidence>
<dbReference type="Gene3D" id="3.30.1120.10">
    <property type="match status" value="1"/>
</dbReference>
<dbReference type="Gene3D" id="3.40.720.10">
    <property type="entry name" value="Alkaline Phosphatase, subunit A"/>
    <property type="match status" value="1"/>
</dbReference>
<keyword evidence="4" id="KW-0106">Calcium</keyword>
<dbReference type="CDD" id="cd16146">
    <property type="entry name" value="ARS_like"/>
    <property type="match status" value="1"/>
</dbReference>
<comment type="caution">
    <text evidence="6">The sequence shown here is derived from an EMBL/GenBank/DDBJ whole genome shotgun (WGS) entry which is preliminary data.</text>
</comment>
<dbReference type="Pfam" id="PF00884">
    <property type="entry name" value="Sulfatase"/>
    <property type="match status" value="1"/>
</dbReference>
<evidence type="ECO:0000256" key="3">
    <source>
        <dbReference type="ARBA" id="ARBA00022801"/>
    </source>
</evidence>
<evidence type="ECO:0000256" key="1">
    <source>
        <dbReference type="ARBA" id="ARBA00008779"/>
    </source>
</evidence>
<dbReference type="Proteomes" id="UP000256779">
    <property type="component" value="Unassembled WGS sequence"/>
</dbReference>
<evidence type="ECO:0000256" key="4">
    <source>
        <dbReference type="ARBA" id="ARBA00022837"/>
    </source>
</evidence>
<reference evidence="6 7" key="1">
    <citation type="submission" date="2018-07" db="EMBL/GenBank/DDBJ databases">
        <title>Genomic Encyclopedia of Type Strains, Phase IV (KMG-IV): sequencing the most valuable type-strain genomes for metagenomic binning, comparative biology and taxonomic classification.</title>
        <authorList>
            <person name="Goeker M."/>
        </authorList>
    </citation>
    <scope>NUCLEOTIDE SEQUENCE [LARGE SCALE GENOMIC DNA]</scope>
    <source>
        <strain evidence="6 7">DSM 4134</strain>
    </source>
</reference>
<dbReference type="InterPro" id="IPR000917">
    <property type="entry name" value="Sulfatase_N"/>
</dbReference>
<feature type="domain" description="Sulfatase N-terminal" evidence="5">
    <location>
        <begin position="23"/>
        <end position="317"/>
    </location>
</feature>
<dbReference type="InterPro" id="IPR024607">
    <property type="entry name" value="Sulfatase_CS"/>
</dbReference>
<dbReference type="EMBL" id="QREG01000018">
    <property type="protein sequence ID" value="RED95283.1"/>
    <property type="molecule type" value="Genomic_DNA"/>
</dbReference>
<protein>
    <submittedName>
        <fullName evidence="6">Arylsulfatase A</fullName>
    </submittedName>
</protein>
<evidence type="ECO:0000313" key="7">
    <source>
        <dbReference type="Proteomes" id="UP000256779"/>
    </source>
</evidence>
<sequence length="566" mass="62854">MSKWLALWAIIGFFACQGPKEPPNILLIVTDDQGWGDAGFHGNEVLKTPVLDSLARNSLIFDRFYVSPVCAPTRASLLTGRYHLATGTSWVTHRREVMSSEEVTIAELLQPVGYRSGLFGKWHNGKQFPHDPVGQGFQDFVGFTDGHANNYFDPVLQVGHELQAFEGYMPDILTDKAIKFMAADDPFFCYVSYNTPHSPFQVPNEYFDTYKAMGLDDRLACIYGMVANIDQNIGRLLAALEASGKAENTLIIFMTDNGPNGYRYNGPWKGIKSHVDEGGVHVPFLMHFSGKGWNTGEHIAYLAAHIDILPTIAEVVGAAVPDSLGIHGESLVGVMAGKTKKRLFFTHQVVRKMDTIPGAVRSDSMVLTLKADTALYDLKNDPSQQVNLAETWPEVRRSFASEYQHWFEQVTSEGIVPPPIEVGHPVRRIILPAPDASAFAGVRFSGGEGWANDFFVQEDSGAWMSWDILVKNPSAYRLRMAYSSPQPTSVEVRIGKRKHTLKVPPAEKVMIPSPDRVPRGEVYAFHWGEAILPSIHFSPSDEELTVHLVGAVAGWELKKLTLERLE</sequence>
<dbReference type="PANTHER" id="PTHR42693:SF53">
    <property type="entry name" value="ENDO-4-O-SULFATASE"/>
    <property type="match status" value="1"/>
</dbReference>
<organism evidence="6 7">
    <name type="scientific">Marinoscillum furvescens DSM 4134</name>
    <dbReference type="NCBI Taxonomy" id="1122208"/>
    <lineage>
        <taxon>Bacteria</taxon>
        <taxon>Pseudomonadati</taxon>
        <taxon>Bacteroidota</taxon>
        <taxon>Cytophagia</taxon>
        <taxon>Cytophagales</taxon>
        <taxon>Reichenbachiellaceae</taxon>
        <taxon>Marinoscillum</taxon>
    </lineage>
</organism>